<gene>
    <name evidence="2" type="ORF">LOD99_485</name>
</gene>
<proteinExistence type="predicted"/>
<evidence type="ECO:0000256" key="1">
    <source>
        <dbReference type="SAM" id="MobiDB-lite"/>
    </source>
</evidence>
<sequence>MEIAGAGDMQIAALERKQKLLALRNKFKPNPPESELLAGSDSPDRDTEEVEISVKRVRTSSPSQTGEGEEERGEKPQLIFRNYKPTDQNLKEFTAPEGRPERFDEQVKATLANEAKYDPLKGIDLSTLAPKKSDWDLKRDISKKMDKLDRRTQKAIVHLIHDRLKGQEDKLAEAVATVGDTKENF</sequence>
<organism evidence="2 3">
    <name type="scientific">Oopsacas minuta</name>
    <dbReference type="NCBI Taxonomy" id="111878"/>
    <lineage>
        <taxon>Eukaryota</taxon>
        <taxon>Metazoa</taxon>
        <taxon>Porifera</taxon>
        <taxon>Hexactinellida</taxon>
        <taxon>Hexasterophora</taxon>
        <taxon>Lyssacinosida</taxon>
        <taxon>Leucopsacidae</taxon>
        <taxon>Oopsacas</taxon>
    </lineage>
</organism>
<dbReference type="EMBL" id="JAKMXF010000111">
    <property type="protein sequence ID" value="KAI6657741.1"/>
    <property type="molecule type" value="Genomic_DNA"/>
</dbReference>
<evidence type="ECO:0000313" key="3">
    <source>
        <dbReference type="Proteomes" id="UP001165289"/>
    </source>
</evidence>
<evidence type="ECO:0000313" key="2">
    <source>
        <dbReference type="EMBL" id="KAI6657741.1"/>
    </source>
</evidence>
<dbReference type="Pfam" id="PF08315">
    <property type="entry name" value="cwf18"/>
    <property type="match status" value="1"/>
</dbReference>
<dbReference type="AlphaFoldDB" id="A0AAV7K8R1"/>
<protein>
    <submittedName>
        <fullName evidence="2">Coiled-coil domain-containing protein 12</fullName>
    </submittedName>
</protein>
<comment type="caution">
    <text evidence="2">The sequence shown here is derived from an EMBL/GenBank/DDBJ whole genome shotgun (WGS) entry which is preliminary data.</text>
</comment>
<accession>A0AAV7K8R1</accession>
<dbReference type="PANTHER" id="PTHR31551:SF1">
    <property type="entry name" value="COILED-COIL DOMAIN-CONTAINING PROTEIN 12"/>
    <property type="match status" value="1"/>
</dbReference>
<feature type="region of interest" description="Disordered" evidence="1">
    <location>
        <begin position="24"/>
        <end position="78"/>
    </location>
</feature>
<dbReference type="GO" id="GO:0071014">
    <property type="term" value="C:post-mRNA release spliceosomal complex"/>
    <property type="evidence" value="ECO:0007669"/>
    <property type="project" value="TreeGrafter"/>
</dbReference>
<dbReference type="InterPro" id="IPR013169">
    <property type="entry name" value="mRNA_splic_Cwf18-like"/>
</dbReference>
<reference evidence="2 3" key="1">
    <citation type="journal article" date="2023" name="BMC Biol.">
        <title>The compact genome of the sponge Oopsacas minuta (Hexactinellida) is lacking key metazoan core genes.</title>
        <authorList>
            <person name="Santini S."/>
            <person name="Schenkelaars Q."/>
            <person name="Jourda C."/>
            <person name="Duchesne M."/>
            <person name="Belahbib H."/>
            <person name="Rocher C."/>
            <person name="Selva M."/>
            <person name="Riesgo A."/>
            <person name="Vervoort M."/>
            <person name="Leys S.P."/>
            <person name="Kodjabachian L."/>
            <person name="Le Bivic A."/>
            <person name="Borchiellini C."/>
            <person name="Claverie J.M."/>
            <person name="Renard E."/>
        </authorList>
    </citation>
    <scope>NUCLEOTIDE SEQUENCE [LARGE SCALE GENOMIC DNA]</scope>
    <source>
        <strain evidence="2">SPO-2</strain>
    </source>
</reference>
<dbReference type="PANTHER" id="PTHR31551">
    <property type="entry name" value="PRE-MRNA-SPLICING FACTOR CWF18"/>
    <property type="match status" value="1"/>
</dbReference>
<keyword evidence="3" id="KW-1185">Reference proteome</keyword>
<name>A0AAV7K8R1_9METZ</name>
<dbReference type="Proteomes" id="UP001165289">
    <property type="component" value="Unassembled WGS sequence"/>
</dbReference>
<dbReference type="GO" id="GO:0005684">
    <property type="term" value="C:U2-type spliceosomal complex"/>
    <property type="evidence" value="ECO:0007669"/>
    <property type="project" value="TreeGrafter"/>
</dbReference>